<feature type="domain" description="Phasin" evidence="2">
    <location>
        <begin position="38"/>
        <end position="135"/>
    </location>
</feature>
<keyword evidence="4" id="KW-1185">Reference proteome</keyword>
<dbReference type="AlphaFoldDB" id="A0A059FZ83"/>
<sequence>MAKTTKTAPRAKAEARPTEAATKTIESGMDTMAGIASKFSGYTEDGVKALKDSAALSTETMREIGSRNMNFMTQAMEQGVELTQALASARDPREMFQIQSGYAKSMFSAYTAEFTAQSELCMGAWREAAKPFMSRFAK</sequence>
<gene>
    <name evidence="3" type="ORF">HHI_00150</name>
</gene>
<feature type="compositionally biased region" description="Low complexity" evidence="1">
    <location>
        <begin position="1"/>
        <end position="10"/>
    </location>
</feature>
<dbReference type="OrthoDB" id="7619756at2"/>
<evidence type="ECO:0000313" key="3">
    <source>
        <dbReference type="EMBL" id="KCZ96043.1"/>
    </source>
</evidence>
<dbReference type="EMBL" id="ARYI01000001">
    <property type="protein sequence ID" value="KCZ96043.1"/>
    <property type="molecule type" value="Genomic_DNA"/>
</dbReference>
<dbReference type="NCBIfam" id="TIGR01985">
    <property type="entry name" value="phasin_2"/>
    <property type="match status" value="1"/>
</dbReference>
<dbReference type="PATRIC" id="fig|1280951.3.peg.30"/>
<dbReference type="InterPro" id="IPR010234">
    <property type="entry name" value="Phasin_subfam-2"/>
</dbReference>
<evidence type="ECO:0000259" key="2">
    <source>
        <dbReference type="Pfam" id="PF09361"/>
    </source>
</evidence>
<evidence type="ECO:0000256" key="1">
    <source>
        <dbReference type="SAM" id="MobiDB-lite"/>
    </source>
</evidence>
<reference evidence="3 4" key="1">
    <citation type="submission" date="2013-04" db="EMBL/GenBank/DDBJ databases">
        <title>Hyphomonas hirschiana VP5 Genome Sequencing.</title>
        <authorList>
            <person name="Lai Q."/>
            <person name="Shao Z."/>
        </authorList>
    </citation>
    <scope>NUCLEOTIDE SEQUENCE [LARGE SCALE GENOMIC DNA]</scope>
    <source>
        <strain evidence="3 4">VP5</strain>
    </source>
</reference>
<dbReference type="RefSeq" id="WP_011646048.1">
    <property type="nucleotide sequence ID" value="NZ_ARYI01000001.1"/>
</dbReference>
<protein>
    <submittedName>
        <fullName evidence="3">Phasin</fullName>
    </submittedName>
</protein>
<dbReference type="NCBIfam" id="TIGR01841">
    <property type="entry name" value="phasin"/>
    <property type="match status" value="1"/>
</dbReference>
<dbReference type="InterPro" id="IPR010127">
    <property type="entry name" value="Phasin_subfam-1"/>
</dbReference>
<accession>A0A059FZ83</accession>
<evidence type="ECO:0000313" key="4">
    <source>
        <dbReference type="Proteomes" id="UP000025061"/>
    </source>
</evidence>
<dbReference type="Proteomes" id="UP000025061">
    <property type="component" value="Unassembled WGS sequence"/>
</dbReference>
<proteinExistence type="predicted"/>
<name>A0A059FZ83_9PROT</name>
<dbReference type="InterPro" id="IPR018968">
    <property type="entry name" value="Phasin"/>
</dbReference>
<organism evidence="3 4">
    <name type="scientific">Hyphomonas hirschiana VP5</name>
    <dbReference type="NCBI Taxonomy" id="1280951"/>
    <lineage>
        <taxon>Bacteria</taxon>
        <taxon>Pseudomonadati</taxon>
        <taxon>Pseudomonadota</taxon>
        <taxon>Alphaproteobacteria</taxon>
        <taxon>Hyphomonadales</taxon>
        <taxon>Hyphomonadaceae</taxon>
        <taxon>Hyphomonas</taxon>
    </lineage>
</organism>
<feature type="region of interest" description="Disordered" evidence="1">
    <location>
        <begin position="1"/>
        <end position="22"/>
    </location>
</feature>
<comment type="caution">
    <text evidence="3">The sequence shown here is derived from an EMBL/GenBank/DDBJ whole genome shotgun (WGS) entry which is preliminary data.</text>
</comment>
<dbReference type="Pfam" id="PF09361">
    <property type="entry name" value="Phasin_2"/>
    <property type="match status" value="1"/>
</dbReference>